<dbReference type="CDD" id="cd07814">
    <property type="entry name" value="SRPBCC_CalC_Aha1-like"/>
    <property type="match status" value="1"/>
</dbReference>
<evidence type="ECO:0000313" key="1">
    <source>
        <dbReference type="EMBL" id="TCV91835.1"/>
    </source>
</evidence>
<sequence length="119" mass="13179">MNDIGTKTQTKDVVLEYELDASPEKVWRAISIPAFREKWLPTGALADVEPVSSTPGEEIRYRMRDDEPPFLESIVTLQVGPNAVGGTVLRITHGLDDARLVRHAQTAANDSWPYLMCAA</sequence>
<accession>A0A4R3YGW3</accession>
<name>A0A4R3YGW3_9GAMM</name>
<organism evidence="1 2">
    <name type="scientific">Luteibacter rhizovicinus</name>
    <dbReference type="NCBI Taxonomy" id="242606"/>
    <lineage>
        <taxon>Bacteria</taxon>
        <taxon>Pseudomonadati</taxon>
        <taxon>Pseudomonadota</taxon>
        <taxon>Gammaproteobacteria</taxon>
        <taxon>Lysobacterales</taxon>
        <taxon>Rhodanobacteraceae</taxon>
        <taxon>Luteibacter</taxon>
    </lineage>
</organism>
<dbReference type="EMBL" id="SMCS01000009">
    <property type="protein sequence ID" value="TCV91835.1"/>
    <property type="molecule type" value="Genomic_DNA"/>
</dbReference>
<keyword evidence="2" id="KW-1185">Reference proteome</keyword>
<dbReference type="RefSeq" id="WP_132146730.1">
    <property type="nucleotide sequence ID" value="NZ_SMCS01000009.1"/>
</dbReference>
<protein>
    <submittedName>
        <fullName evidence="1">Uncharacterized protein YndB with AHSA1/START domain</fullName>
    </submittedName>
</protein>
<dbReference type="Gene3D" id="3.30.530.20">
    <property type="match status" value="1"/>
</dbReference>
<evidence type="ECO:0000313" key="2">
    <source>
        <dbReference type="Proteomes" id="UP000295645"/>
    </source>
</evidence>
<dbReference type="SUPFAM" id="SSF55961">
    <property type="entry name" value="Bet v1-like"/>
    <property type="match status" value="1"/>
</dbReference>
<dbReference type="AlphaFoldDB" id="A0A4R3YGW3"/>
<dbReference type="Proteomes" id="UP000295645">
    <property type="component" value="Unassembled WGS sequence"/>
</dbReference>
<dbReference type="OrthoDB" id="9800600at2"/>
<reference evidence="1 2" key="1">
    <citation type="submission" date="2019-03" db="EMBL/GenBank/DDBJ databases">
        <title>Above-ground endophytic microbial communities from plants in different locations in the United States.</title>
        <authorList>
            <person name="Frank C."/>
        </authorList>
    </citation>
    <scope>NUCLEOTIDE SEQUENCE [LARGE SCALE GENOMIC DNA]</scope>
    <source>
        <strain evidence="1 2">LP_13_YM</strain>
    </source>
</reference>
<proteinExistence type="predicted"/>
<gene>
    <name evidence="1" type="ORF">EC912_10969</name>
</gene>
<comment type="caution">
    <text evidence="1">The sequence shown here is derived from an EMBL/GenBank/DDBJ whole genome shotgun (WGS) entry which is preliminary data.</text>
</comment>
<dbReference type="InterPro" id="IPR023393">
    <property type="entry name" value="START-like_dom_sf"/>
</dbReference>